<feature type="domain" description="CRISPR type III-associated protein" evidence="2">
    <location>
        <begin position="339"/>
        <end position="451"/>
    </location>
</feature>
<comment type="caution">
    <text evidence="3">The sequence shown here is derived from an EMBL/GenBank/DDBJ whole genome shotgun (WGS) entry which is preliminary data.</text>
</comment>
<keyword evidence="1" id="KW-0051">Antiviral defense</keyword>
<dbReference type="HOGENOM" id="CLU_428844_0_0_3"/>
<evidence type="ECO:0000313" key="4">
    <source>
        <dbReference type="Proteomes" id="UP000003480"/>
    </source>
</evidence>
<dbReference type="Proteomes" id="UP000003480">
    <property type="component" value="Unassembled WGS sequence"/>
</dbReference>
<dbReference type="InterPro" id="IPR005537">
    <property type="entry name" value="RAMP_III_fam"/>
</dbReference>
<gene>
    <name evidence="3" type="ORF">MICAC_790009</name>
</gene>
<dbReference type="PANTHER" id="PTHR39965">
    <property type="entry name" value="CRISPR SYSTEM CMR SUBUNIT CMR6"/>
    <property type="match status" value="1"/>
</dbReference>
<dbReference type="RefSeq" id="WP_002765389.1">
    <property type="nucleotide sequence ID" value="NZ_HE972939.1"/>
</dbReference>
<reference evidence="3 4" key="1">
    <citation type="submission" date="2012-04" db="EMBL/GenBank/DDBJ databases">
        <authorList>
            <person name="Genoscope - CEA"/>
        </authorList>
    </citation>
    <scope>NUCLEOTIDE SEQUENCE [LARGE SCALE GENOMIC DNA]</scope>
    <source>
        <strain evidence="3 4">9443</strain>
    </source>
</reference>
<dbReference type="PANTHER" id="PTHR39965:SF1">
    <property type="entry name" value="CRISPR SYSTEM CMR SUBUNIT CMR6"/>
    <property type="match status" value="1"/>
</dbReference>
<organism evidence="3 4">
    <name type="scientific">Microcystis aeruginosa PCC 9443</name>
    <dbReference type="NCBI Taxonomy" id="1160281"/>
    <lineage>
        <taxon>Bacteria</taxon>
        <taxon>Bacillati</taxon>
        <taxon>Cyanobacteriota</taxon>
        <taxon>Cyanophyceae</taxon>
        <taxon>Oscillatoriophycideae</taxon>
        <taxon>Chroococcales</taxon>
        <taxon>Microcystaceae</taxon>
        <taxon>Microcystis</taxon>
    </lineage>
</organism>
<evidence type="ECO:0000256" key="1">
    <source>
        <dbReference type="ARBA" id="ARBA00023118"/>
    </source>
</evidence>
<protein>
    <submittedName>
        <fullName evidence="3">Cmr6 family CRISPR-associated RAMP protein</fullName>
    </submittedName>
</protein>
<sequence length="634" mass="71293">MTAQQEWQKFLKKLQTDKNPLYDLYKDSQLEIGTELTIYFSDEEAKTKASARWQKLQANFPPYWKNKRINLKVGQLPAASITATTRSTARTNNPTSRKLTSPLQALNHRLFNDNDTAKPVLIEAVAADKTCQSLYQQLTEKTKRLADETLTVEFIWRVRVGGMRGFQELLLPVFHPVYGVPYIPSSSLKGVVRAWARQHQPEAEVNRLLGTLEDGIGCVQFLDAFPTAPCLTVDIANPQWSWENNRVCYQPVPHYLLSMEEPEILIGLTRTSRGKLEDVSTVKNWLQIALSAGIGSRVSAGYGRTSVACRTSVASSLSHHSSHAFKLWTQGIYGANPPTKDNQYQGNNEFRPVAVRGMLRYWFRAVGLSIYSPQQCKDLEGRLFGTIEPKAKEGLIRISVDWEEEEGDRNRPYFCEGNILLEAKNQDALKLAEKLLQLSSHLAGIGRGSRRSLHWNNPLGLRGCHWEVETKKLPRDKELWQQFLREVRDSLLALQSAIGNPANCPPGNPGNRSQDVLNSQAQIYLISCPSLKYPGTVKNWQNEGLMSEVRGEGLDFLYSSGFKGVNQQGNGNANVGGRISRQGETASTPSYVLIKSNFPPQQKPYQTVTIFGVNQRDRATFIQQLNSLNPMQIQ</sequence>
<evidence type="ECO:0000259" key="2">
    <source>
        <dbReference type="Pfam" id="PF03787"/>
    </source>
</evidence>
<dbReference type="Pfam" id="PF03787">
    <property type="entry name" value="RAMPs"/>
    <property type="match status" value="2"/>
</dbReference>
<name>I4GBG2_MICAE</name>
<dbReference type="GO" id="GO:0051607">
    <property type="term" value="P:defense response to virus"/>
    <property type="evidence" value="ECO:0007669"/>
    <property type="project" value="UniProtKB-KW"/>
</dbReference>
<feature type="domain" description="CRISPR type III-associated protein" evidence="2">
    <location>
        <begin position="158"/>
        <end position="304"/>
    </location>
</feature>
<proteinExistence type="predicted"/>
<dbReference type="AlphaFoldDB" id="I4GBG2"/>
<evidence type="ECO:0000313" key="3">
    <source>
        <dbReference type="EMBL" id="CCI05273.1"/>
    </source>
</evidence>
<dbReference type="EMBL" id="CAIJ01000738">
    <property type="protein sequence ID" value="CCI05273.1"/>
    <property type="molecule type" value="Genomic_DNA"/>
</dbReference>
<dbReference type="InterPro" id="IPR010172">
    <property type="entry name" value="CRISPR-assoc_prot_TM1791"/>
</dbReference>
<accession>I4GBG2</accession>